<dbReference type="InParanoid" id="T1EL42"/>
<dbReference type="GeneID" id="20197292"/>
<feature type="signal peptide" evidence="1">
    <location>
        <begin position="1"/>
        <end position="18"/>
    </location>
</feature>
<dbReference type="InterPro" id="IPR052958">
    <property type="entry name" value="IFN-induced_PKR_regulator"/>
</dbReference>
<dbReference type="HOGENOM" id="CLU_006175_9_1_1"/>
<proteinExistence type="predicted"/>
<evidence type="ECO:0000259" key="2">
    <source>
        <dbReference type="Pfam" id="PF05699"/>
    </source>
</evidence>
<dbReference type="AlphaFoldDB" id="T1EL42"/>
<dbReference type="GO" id="GO:0046983">
    <property type="term" value="F:protein dimerization activity"/>
    <property type="evidence" value="ECO:0007669"/>
    <property type="project" value="InterPro"/>
</dbReference>
<protein>
    <recommendedName>
        <fullName evidence="2">HAT C-terminal dimerisation domain-containing protein</fullName>
    </recommendedName>
</protein>
<keyword evidence="1" id="KW-0732">Signal</keyword>
<evidence type="ECO:0000313" key="4">
    <source>
        <dbReference type="EnsemblMetazoa" id="HelroP153338"/>
    </source>
</evidence>
<keyword evidence="5" id="KW-1185">Reference proteome</keyword>
<evidence type="ECO:0000313" key="5">
    <source>
        <dbReference type="Proteomes" id="UP000015101"/>
    </source>
</evidence>
<reference evidence="5" key="1">
    <citation type="submission" date="2012-12" db="EMBL/GenBank/DDBJ databases">
        <authorList>
            <person name="Hellsten U."/>
            <person name="Grimwood J."/>
            <person name="Chapman J.A."/>
            <person name="Shapiro H."/>
            <person name="Aerts A."/>
            <person name="Otillar R.P."/>
            <person name="Terry A.Y."/>
            <person name="Boore J.L."/>
            <person name="Simakov O."/>
            <person name="Marletaz F."/>
            <person name="Cho S.-J."/>
            <person name="Edsinger-Gonzales E."/>
            <person name="Havlak P."/>
            <person name="Kuo D.-H."/>
            <person name="Larsson T."/>
            <person name="Lv J."/>
            <person name="Arendt D."/>
            <person name="Savage R."/>
            <person name="Osoegawa K."/>
            <person name="de Jong P."/>
            <person name="Lindberg D.R."/>
            <person name="Seaver E.C."/>
            <person name="Weisblat D.A."/>
            <person name="Putnam N.H."/>
            <person name="Grigoriev I.V."/>
            <person name="Rokhsar D.S."/>
        </authorList>
    </citation>
    <scope>NUCLEOTIDE SEQUENCE</scope>
</reference>
<dbReference type="EnsemblMetazoa" id="HelroT153338">
    <property type="protein sequence ID" value="HelroP153338"/>
    <property type="gene ID" value="HelroG153338"/>
</dbReference>
<feature type="chain" id="PRO_5010979881" description="HAT C-terminal dimerisation domain-containing protein" evidence="1">
    <location>
        <begin position="19"/>
        <end position="74"/>
    </location>
</feature>
<dbReference type="KEGG" id="hro:HELRODRAFT_153338"/>
<dbReference type="RefSeq" id="XP_009021493.1">
    <property type="nucleotide sequence ID" value="XM_009023245.1"/>
</dbReference>
<dbReference type="Pfam" id="PF05699">
    <property type="entry name" value="Dimer_Tnp_hAT"/>
    <property type="match status" value="1"/>
</dbReference>
<evidence type="ECO:0000256" key="1">
    <source>
        <dbReference type="SAM" id="SignalP"/>
    </source>
</evidence>
<reference evidence="4" key="3">
    <citation type="submission" date="2015-06" db="UniProtKB">
        <authorList>
            <consortium name="EnsemblMetazoa"/>
        </authorList>
    </citation>
    <scope>IDENTIFICATION</scope>
</reference>
<dbReference type="EMBL" id="AMQM01005462">
    <property type="status" value="NOT_ANNOTATED_CDS"/>
    <property type="molecule type" value="Genomic_DNA"/>
</dbReference>
<gene>
    <name evidence="4" type="primary">20197292</name>
    <name evidence="3" type="ORF">HELRODRAFT_153338</name>
</gene>
<sequence>FPNNQALLSIMAVLPVSASTVERSFSTQKRIKNYLRNSSNEERLTSLALLSIHRDISIQVDNDMILDHLNQKAR</sequence>
<reference evidence="3 5" key="2">
    <citation type="journal article" date="2013" name="Nature">
        <title>Insights into bilaterian evolution from three spiralian genomes.</title>
        <authorList>
            <person name="Simakov O."/>
            <person name="Marletaz F."/>
            <person name="Cho S.J."/>
            <person name="Edsinger-Gonzales E."/>
            <person name="Havlak P."/>
            <person name="Hellsten U."/>
            <person name="Kuo D.H."/>
            <person name="Larsson T."/>
            <person name="Lv J."/>
            <person name="Arendt D."/>
            <person name="Savage R."/>
            <person name="Osoegawa K."/>
            <person name="de Jong P."/>
            <person name="Grimwood J."/>
            <person name="Chapman J.A."/>
            <person name="Shapiro H."/>
            <person name="Aerts A."/>
            <person name="Otillar R.P."/>
            <person name="Terry A.Y."/>
            <person name="Boore J.L."/>
            <person name="Grigoriev I.V."/>
            <person name="Lindberg D.R."/>
            <person name="Seaver E.C."/>
            <person name="Weisblat D.A."/>
            <person name="Putnam N.H."/>
            <person name="Rokhsar D.S."/>
        </authorList>
    </citation>
    <scope>NUCLEOTIDE SEQUENCE</scope>
</reference>
<evidence type="ECO:0000313" key="3">
    <source>
        <dbReference type="EMBL" id="ESO00443.1"/>
    </source>
</evidence>
<dbReference type="EMBL" id="KB096945">
    <property type="protein sequence ID" value="ESO00443.1"/>
    <property type="molecule type" value="Genomic_DNA"/>
</dbReference>
<dbReference type="OrthoDB" id="10037933at2759"/>
<name>T1EL42_HELRO</name>
<accession>T1EL42</accession>
<dbReference type="PANTHER" id="PTHR46289:SF14">
    <property type="entry name" value="DUF4371 DOMAIN-CONTAINING PROTEIN"/>
    <property type="match status" value="1"/>
</dbReference>
<dbReference type="Proteomes" id="UP000015101">
    <property type="component" value="Unassembled WGS sequence"/>
</dbReference>
<organism evidence="4 5">
    <name type="scientific">Helobdella robusta</name>
    <name type="common">Californian leech</name>
    <dbReference type="NCBI Taxonomy" id="6412"/>
    <lineage>
        <taxon>Eukaryota</taxon>
        <taxon>Metazoa</taxon>
        <taxon>Spiralia</taxon>
        <taxon>Lophotrochozoa</taxon>
        <taxon>Annelida</taxon>
        <taxon>Clitellata</taxon>
        <taxon>Hirudinea</taxon>
        <taxon>Rhynchobdellida</taxon>
        <taxon>Glossiphoniidae</taxon>
        <taxon>Helobdella</taxon>
    </lineage>
</organism>
<dbReference type="InterPro" id="IPR008906">
    <property type="entry name" value="HATC_C_dom"/>
</dbReference>
<feature type="domain" description="HAT C-terminal dimerisation" evidence="2">
    <location>
        <begin position="1"/>
        <end position="55"/>
    </location>
</feature>
<dbReference type="PANTHER" id="PTHR46289">
    <property type="entry name" value="52 KDA REPRESSOR OF THE INHIBITOR OF THE PROTEIN KINASE-LIKE PROTEIN-RELATED"/>
    <property type="match status" value="1"/>
</dbReference>
<dbReference type="CTD" id="20197292"/>